<comment type="subcellular location">
    <subcellularLocation>
        <location evidence="1">Membrane</location>
        <topology evidence="1">Multi-pass membrane protein</topology>
    </subcellularLocation>
</comment>
<organism evidence="8 9">
    <name type="scientific">Leptolyngbya foveolarum</name>
    <dbReference type="NCBI Taxonomy" id="47253"/>
    <lineage>
        <taxon>Bacteria</taxon>
        <taxon>Bacillati</taxon>
        <taxon>Cyanobacteriota</taxon>
        <taxon>Cyanophyceae</taxon>
        <taxon>Leptolyngbyales</taxon>
        <taxon>Leptolyngbyaceae</taxon>
        <taxon>Leptolyngbya group</taxon>
        <taxon>Leptolyngbya</taxon>
    </lineage>
</organism>
<dbReference type="PANTHER" id="PTHR30566:SF5">
    <property type="entry name" value="MECHANOSENSITIVE ION CHANNEL PROTEIN 1, MITOCHONDRIAL-RELATED"/>
    <property type="match status" value="1"/>
</dbReference>
<dbReference type="SUPFAM" id="SSF82861">
    <property type="entry name" value="Mechanosensitive channel protein MscS (YggB), transmembrane region"/>
    <property type="match status" value="1"/>
</dbReference>
<evidence type="ECO:0000259" key="7">
    <source>
        <dbReference type="Pfam" id="PF00924"/>
    </source>
</evidence>
<feature type="transmembrane region" description="Helical" evidence="6">
    <location>
        <begin position="172"/>
        <end position="191"/>
    </location>
</feature>
<evidence type="ECO:0000256" key="4">
    <source>
        <dbReference type="ARBA" id="ARBA00022989"/>
    </source>
</evidence>
<dbReference type="InterPro" id="IPR010920">
    <property type="entry name" value="LSM_dom_sf"/>
</dbReference>
<reference evidence="9" key="1">
    <citation type="submission" date="2018-04" db="EMBL/GenBank/DDBJ databases">
        <authorList>
            <person name="Cornet L."/>
        </authorList>
    </citation>
    <scope>NUCLEOTIDE SEQUENCE [LARGE SCALE GENOMIC DNA]</scope>
</reference>
<dbReference type="PANTHER" id="PTHR30566">
    <property type="entry name" value="YNAI-RELATED MECHANOSENSITIVE ION CHANNEL"/>
    <property type="match status" value="1"/>
</dbReference>
<feature type="domain" description="Mechanosensitive ion channel MscS" evidence="7">
    <location>
        <begin position="194"/>
        <end position="267"/>
    </location>
</feature>
<evidence type="ECO:0000256" key="2">
    <source>
        <dbReference type="ARBA" id="ARBA00008017"/>
    </source>
</evidence>
<evidence type="ECO:0000313" key="8">
    <source>
        <dbReference type="EMBL" id="PZO18976.1"/>
    </source>
</evidence>
<evidence type="ECO:0000256" key="1">
    <source>
        <dbReference type="ARBA" id="ARBA00004141"/>
    </source>
</evidence>
<reference evidence="8 9" key="2">
    <citation type="submission" date="2018-06" db="EMBL/GenBank/DDBJ databases">
        <title>Metagenomic assembly of (sub)arctic Cyanobacteria and their associated microbiome from non-axenic cultures.</title>
        <authorList>
            <person name="Baurain D."/>
        </authorList>
    </citation>
    <scope>NUCLEOTIDE SEQUENCE [LARGE SCALE GENOMIC DNA]</scope>
    <source>
        <strain evidence="8">ULC129bin1</strain>
    </source>
</reference>
<evidence type="ECO:0000256" key="5">
    <source>
        <dbReference type="ARBA" id="ARBA00023136"/>
    </source>
</evidence>
<sequence>METFVSTLQEIFQFDREMQLFLIRLGIQLGLFFIFVLLSLLIGRFTPRLVRFLVNRIAPDRVNTLYKDLIQPIEPLFRTAGTFILISLCLSLLKEYQGIYGFLGFFVTLATVISIAWLASRLFRQFVRVYGINIVRSLNLEVDEMLLVLETIMNVIIGLVAVVAFAQNQGVSLVGLVAGFGIGGAAIAFAAQKTLEQLFGTIVLYLDRPFVPGEHIRVNFNPQADDVYARVESIGLRSTKLRTAAKSTLVIVPNSTMANLDIENVTRGKKVMVLLYLDFERSLVERERALVEQVVKVSTNALYGIDPGSTKISTFELEGRPGSRARVTFFILGSSENSLQLRKRLLELANNTVAQKLLEYNIEFSVEEPTIYVDSPVTI</sequence>
<proteinExistence type="inferred from homology"/>
<dbReference type="InterPro" id="IPR006685">
    <property type="entry name" value="MscS_channel_2nd"/>
</dbReference>
<dbReference type="InterPro" id="IPR023408">
    <property type="entry name" value="MscS_beta-dom_sf"/>
</dbReference>
<comment type="similarity">
    <text evidence="2">Belongs to the MscS (TC 1.A.23) family.</text>
</comment>
<dbReference type="Pfam" id="PF00924">
    <property type="entry name" value="MS_channel_2nd"/>
    <property type="match status" value="1"/>
</dbReference>
<dbReference type="InterPro" id="IPR011014">
    <property type="entry name" value="MscS_channel_TM-2"/>
</dbReference>
<comment type="caution">
    <text evidence="8">The sequence shown here is derived from an EMBL/GenBank/DDBJ whole genome shotgun (WGS) entry which is preliminary data.</text>
</comment>
<dbReference type="AlphaFoldDB" id="A0A2W4UCH3"/>
<keyword evidence="4 6" id="KW-1133">Transmembrane helix</keyword>
<dbReference type="Gene3D" id="2.30.30.60">
    <property type="match status" value="1"/>
</dbReference>
<evidence type="ECO:0000256" key="6">
    <source>
        <dbReference type="SAM" id="Phobius"/>
    </source>
</evidence>
<dbReference type="GO" id="GO:0055085">
    <property type="term" value="P:transmembrane transport"/>
    <property type="evidence" value="ECO:0007669"/>
    <property type="project" value="InterPro"/>
</dbReference>
<dbReference type="SUPFAM" id="SSF50182">
    <property type="entry name" value="Sm-like ribonucleoproteins"/>
    <property type="match status" value="1"/>
</dbReference>
<dbReference type="Gene3D" id="1.10.287.1260">
    <property type="match status" value="1"/>
</dbReference>
<keyword evidence="5 6" id="KW-0472">Membrane</keyword>
<keyword evidence="3 6" id="KW-0812">Transmembrane</keyword>
<evidence type="ECO:0000256" key="3">
    <source>
        <dbReference type="ARBA" id="ARBA00022692"/>
    </source>
</evidence>
<protein>
    <submittedName>
        <fullName evidence="8">Mechanosensitive ion channel protein MscS</fullName>
    </submittedName>
</protein>
<feature type="transmembrane region" description="Helical" evidence="6">
    <location>
        <begin position="99"/>
        <end position="119"/>
    </location>
</feature>
<name>A0A2W4UCH3_9CYAN</name>
<dbReference type="Proteomes" id="UP000249354">
    <property type="component" value="Unassembled WGS sequence"/>
</dbReference>
<feature type="transmembrane region" description="Helical" evidence="6">
    <location>
        <begin position="20"/>
        <end position="42"/>
    </location>
</feature>
<feature type="transmembrane region" description="Helical" evidence="6">
    <location>
        <begin position="76"/>
        <end position="93"/>
    </location>
</feature>
<evidence type="ECO:0000313" key="9">
    <source>
        <dbReference type="Proteomes" id="UP000249354"/>
    </source>
</evidence>
<dbReference type="EMBL" id="QBMC01000048">
    <property type="protein sequence ID" value="PZO18976.1"/>
    <property type="molecule type" value="Genomic_DNA"/>
</dbReference>
<feature type="transmembrane region" description="Helical" evidence="6">
    <location>
        <begin position="146"/>
        <end position="166"/>
    </location>
</feature>
<dbReference type="GO" id="GO:0016020">
    <property type="term" value="C:membrane"/>
    <property type="evidence" value="ECO:0007669"/>
    <property type="project" value="UniProtKB-SubCell"/>
</dbReference>
<accession>A0A2W4UCH3</accession>
<gene>
    <name evidence="8" type="ORF">DCF25_09030</name>
</gene>